<accession>A0A1H4DJG9</accession>
<organism evidence="5 6">
    <name type="scientific">Xylanibacter ruminicola</name>
    <name type="common">Prevotella ruminicola</name>
    <dbReference type="NCBI Taxonomy" id="839"/>
    <lineage>
        <taxon>Bacteria</taxon>
        <taxon>Pseudomonadati</taxon>
        <taxon>Bacteroidota</taxon>
        <taxon>Bacteroidia</taxon>
        <taxon>Bacteroidales</taxon>
        <taxon>Prevotellaceae</taxon>
        <taxon>Xylanibacter</taxon>
    </lineage>
</organism>
<keyword evidence="3" id="KW-0472">Membrane</keyword>
<keyword evidence="2 5" id="KW-0808">Transferase</keyword>
<dbReference type="EMBL" id="FNRF01000004">
    <property type="protein sequence ID" value="SEA72895.1"/>
    <property type="molecule type" value="Genomic_DNA"/>
</dbReference>
<keyword evidence="1" id="KW-0328">Glycosyltransferase</keyword>
<sequence length="320" mass="36778">MAVLFSIIIPVFKVEKYVGRCIESVINQSCKDWEMILVDDGSPDRSGAICEEYAKGDSRLTVYHFENGGQARARNRALDCPLNGEYIIFVDSDDYWENSDGLQMIADRINDRHEDVVLYEGHTLDYVTNKKIKHRGEYDLELITNGNKIETLNYLIKTNNFPGSAWIFTAKRELIEEHCIRFPVDVSAEDFYWQSSLLYYAKTIGAVNNKLYIYVINRDGSVTSKAHVSGILGIHYAVEQWYKKSDRLLSITQYLAYAYMIALYNYGRLSPSEKQIAAPLLKADKHVLWDAKNLVYRVAYILIIISGFKSISYILNAIKR</sequence>
<dbReference type="PANTHER" id="PTHR22916:SF51">
    <property type="entry name" value="GLYCOSYLTRANSFERASE EPSH-RELATED"/>
    <property type="match status" value="1"/>
</dbReference>
<evidence type="ECO:0000313" key="5">
    <source>
        <dbReference type="EMBL" id="SEA72895.1"/>
    </source>
</evidence>
<dbReference type="Pfam" id="PF00535">
    <property type="entry name" value="Glycos_transf_2"/>
    <property type="match status" value="1"/>
</dbReference>
<protein>
    <submittedName>
        <fullName evidence="5">Glycosyl transferase family 2</fullName>
    </submittedName>
</protein>
<dbReference type="PANTHER" id="PTHR22916">
    <property type="entry name" value="GLYCOSYLTRANSFERASE"/>
    <property type="match status" value="1"/>
</dbReference>
<reference evidence="5 6" key="1">
    <citation type="submission" date="2016-10" db="EMBL/GenBank/DDBJ databases">
        <authorList>
            <person name="de Groot N.N."/>
        </authorList>
    </citation>
    <scope>NUCLEOTIDE SEQUENCE [LARGE SCALE GENOMIC DNA]</scope>
    <source>
        <strain evidence="5 6">D31d</strain>
    </source>
</reference>
<evidence type="ECO:0000256" key="2">
    <source>
        <dbReference type="ARBA" id="ARBA00022679"/>
    </source>
</evidence>
<feature type="domain" description="Glycosyltransferase 2-like" evidence="4">
    <location>
        <begin position="6"/>
        <end position="163"/>
    </location>
</feature>
<evidence type="ECO:0000256" key="1">
    <source>
        <dbReference type="ARBA" id="ARBA00022676"/>
    </source>
</evidence>
<feature type="transmembrane region" description="Helical" evidence="3">
    <location>
        <begin position="294"/>
        <end position="315"/>
    </location>
</feature>
<name>A0A1H4DJG9_XYLRU</name>
<gene>
    <name evidence="5" type="ORF">SAMN05216462_2362</name>
</gene>
<evidence type="ECO:0000259" key="4">
    <source>
        <dbReference type="Pfam" id="PF00535"/>
    </source>
</evidence>
<dbReference type="CDD" id="cd00761">
    <property type="entry name" value="Glyco_tranf_GTA_type"/>
    <property type="match status" value="1"/>
</dbReference>
<dbReference type="AlphaFoldDB" id="A0A1H4DJG9"/>
<dbReference type="Proteomes" id="UP000182257">
    <property type="component" value="Unassembled WGS sequence"/>
</dbReference>
<evidence type="ECO:0000313" key="6">
    <source>
        <dbReference type="Proteomes" id="UP000182257"/>
    </source>
</evidence>
<dbReference type="SUPFAM" id="SSF53448">
    <property type="entry name" value="Nucleotide-diphospho-sugar transferases"/>
    <property type="match status" value="1"/>
</dbReference>
<dbReference type="InterPro" id="IPR001173">
    <property type="entry name" value="Glyco_trans_2-like"/>
</dbReference>
<keyword evidence="3" id="KW-1133">Transmembrane helix</keyword>
<dbReference type="GO" id="GO:0016758">
    <property type="term" value="F:hexosyltransferase activity"/>
    <property type="evidence" value="ECO:0007669"/>
    <property type="project" value="UniProtKB-ARBA"/>
</dbReference>
<keyword evidence="3" id="KW-0812">Transmembrane</keyword>
<dbReference type="InterPro" id="IPR029044">
    <property type="entry name" value="Nucleotide-diphossugar_trans"/>
</dbReference>
<proteinExistence type="predicted"/>
<evidence type="ECO:0000256" key="3">
    <source>
        <dbReference type="SAM" id="Phobius"/>
    </source>
</evidence>
<dbReference type="Gene3D" id="3.90.550.10">
    <property type="entry name" value="Spore Coat Polysaccharide Biosynthesis Protein SpsA, Chain A"/>
    <property type="match status" value="1"/>
</dbReference>